<dbReference type="Proteomes" id="UP000321822">
    <property type="component" value="Unassembled WGS sequence"/>
</dbReference>
<dbReference type="InterPro" id="IPR011048">
    <property type="entry name" value="Haem_d1_sf"/>
</dbReference>
<evidence type="ECO:0000313" key="2">
    <source>
        <dbReference type="EMBL" id="TWX68753.1"/>
    </source>
</evidence>
<comment type="caution">
    <text evidence="2">The sequence shown here is derived from an EMBL/GenBank/DDBJ whole genome shotgun (WGS) entry which is preliminary data.</text>
</comment>
<feature type="chain" id="PRO_5022694603" evidence="1">
    <location>
        <begin position="20"/>
        <end position="413"/>
    </location>
</feature>
<organism evidence="2 3">
    <name type="scientific">Colwellia demingiae</name>
    <dbReference type="NCBI Taxonomy" id="89401"/>
    <lineage>
        <taxon>Bacteria</taxon>
        <taxon>Pseudomonadati</taxon>
        <taxon>Pseudomonadota</taxon>
        <taxon>Gammaproteobacteria</taxon>
        <taxon>Alteromonadales</taxon>
        <taxon>Colwelliaceae</taxon>
        <taxon>Colwellia</taxon>
    </lineage>
</organism>
<evidence type="ECO:0000313" key="3">
    <source>
        <dbReference type="Proteomes" id="UP000321822"/>
    </source>
</evidence>
<keyword evidence="1" id="KW-0732">Signal</keyword>
<dbReference type="Gene3D" id="2.140.10.20">
    <property type="entry name" value="C-terminal (heme d1) domain of cytochrome cd1-nitrite reductase"/>
    <property type="match status" value="1"/>
</dbReference>
<gene>
    <name evidence="2" type="ORF">ESZ36_09775</name>
</gene>
<protein>
    <submittedName>
        <fullName evidence="2">Protein nirF</fullName>
    </submittedName>
</protein>
<dbReference type="PANTHER" id="PTHR47197">
    <property type="entry name" value="PROTEIN NIRF"/>
    <property type="match status" value="1"/>
</dbReference>
<accession>A0A5C6QJ20</accession>
<dbReference type="InterPro" id="IPR003143">
    <property type="entry name" value="Cyt_cd1_C_sf"/>
</dbReference>
<dbReference type="OrthoDB" id="5290932at2"/>
<feature type="signal peptide" evidence="1">
    <location>
        <begin position="1"/>
        <end position="19"/>
    </location>
</feature>
<evidence type="ECO:0000256" key="1">
    <source>
        <dbReference type="SAM" id="SignalP"/>
    </source>
</evidence>
<dbReference type="EMBL" id="VOLT01000004">
    <property type="protein sequence ID" value="TWX68753.1"/>
    <property type="molecule type" value="Genomic_DNA"/>
</dbReference>
<name>A0A5C6QJ20_9GAMM</name>
<dbReference type="CDD" id="cd20778">
    <property type="entry name" value="8prop_hemeD1_NirF"/>
    <property type="match status" value="1"/>
</dbReference>
<proteinExistence type="predicted"/>
<keyword evidence="3" id="KW-1185">Reference proteome</keyword>
<dbReference type="PANTHER" id="PTHR47197:SF3">
    <property type="entry name" value="DIHYDRO-HEME D1 DEHYDROGENASE"/>
    <property type="match status" value="1"/>
</dbReference>
<dbReference type="PROSITE" id="PS51257">
    <property type="entry name" value="PROKAR_LIPOPROTEIN"/>
    <property type="match status" value="1"/>
</dbReference>
<reference evidence="2 3" key="1">
    <citation type="submission" date="2019-07" db="EMBL/GenBank/DDBJ databases">
        <title>Genomes of sea-ice associated Colwellia species.</title>
        <authorList>
            <person name="Bowman J.P."/>
        </authorList>
    </citation>
    <scope>NUCLEOTIDE SEQUENCE [LARGE SCALE GENOMIC DNA]</scope>
    <source>
        <strain evidence="2 3">ACAM 459</strain>
    </source>
</reference>
<dbReference type="InterPro" id="IPR051200">
    <property type="entry name" value="Host-pathogen_enzymatic-act"/>
</dbReference>
<dbReference type="Pfam" id="PF02239">
    <property type="entry name" value="Cytochrom_D1"/>
    <property type="match status" value="1"/>
</dbReference>
<dbReference type="RefSeq" id="WP_146786980.1">
    <property type="nucleotide sequence ID" value="NZ_VOLT01000004.1"/>
</dbReference>
<dbReference type="SUPFAM" id="SSF51004">
    <property type="entry name" value="C-terminal (heme d1) domain of cytochrome cd1-nitrite reductase"/>
    <property type="match status" value="1"/>
</dbReference>
<dbReference type="AlphaFoldDB" id="A0A5C6QJ20"/>
<sequence length="413" mass="45478">MNTPLLKLASIVILSSVIAACTSQTSTKTDQAPIRATGDMGVVIERATGQVQIVNHTNQEVLAEIDGLGDLSHASIVYSRDQRYAYVFGRDGGLTKIDILKDKIAKRVMQSGNSIGGAISQDGKLVAVSNYTPGGVKVFNSETLELVATIDSSILTTKPKNKDGSPVRSKVVGLVDAPNNKFVFSLFDSHEIWIADFSTIEQDKTPKITKFTDIGLFPYDALISPDGRYYIAGLFGEDGMALVDLWHIEKGVKRILPNYGKGQKKLPVYKMPHLEGWAIAGDYAFMPAVGQHEVLVVNTKTWEQVTSIPAHSQPIFVMAQPDNRQIWVNFAHPDNNTIQIFNTETFELVKTLTPGPAVLHMEFTPRGEHVWMSVRDSNEIQIYDTKTQTLQKTLKSSSPSGIFFTSRAHQIGL</sequence>